<dbReference type="PANTHER" id="PTHR37302:SF3">
    <property type="entry name" value="DAMAGE-INDUCIBLE PROTEIN DINB"/>
    <property type="match status" value="1"/>
</dbReference>
<dbReference type="Gene3D" id="1.20.120.450">
    <property type="entry name" value="dinb family like domain"/>
    <property type="match status" value="1"/>
</dbReference>
<organism evidence="4 5">
    <name type="scientific">Caenimonas sedimenti</name>
    <dbReference type="NCBI Taxonomy" id="2596921"/>
    <lineage>
        <taxon>Bacteria</taxon>
        <taxon>Pseudomonadati</taxon>
        <taxon>Pseudomonadota</taxon>
        <taxon>Betaproteobacteria</taxon>
        <taxon>Burkholderiales</taxon>
        <taxon>Comamonadaceae</taxon>
        <taxon>Caenimonas</taxon>
    </lineage>
</organism>
<name>A0A562ZDW0_9BURK</name>
<comment type="caution">
    <text evidence="4">The sequence shown here is derived from an EMBL/GenBank/DDBJ whole genome shotgun (WGS) entry which is preliminary data.</text>
</comment>
<dbReference type="SUPFAM" id="SSF109854">
    <property type="entry name" value="DinB/YfiT-like putative metalloenzymes"/>
    <property type="match status" value="1"/>
</dbReference>
<proteinExistence type="inferred from homology"/>
<dbReference type="AlphaFoldDB" id="A0A562ZDW0"/>
<dbReference type="InterPro" id="IPR034660">
    <property type="entry name" value="DinB/YfiT-like"/>
</dbReference>
<gene>
    <name evidence="4" type="ORF">FN976_27870</name>
</gene>
<evidence type="ECO:0000256" key="2">
    <source>
        <dbReference type="ARBA" id="ARBA00022723"/>
    </source>
</evidence>
<dbReference type="PANTHER" id="PTHR37302">
    <property type="entry name" value="SLR1116 PROTEIN"/>
    <property type="match status" value="1"/>
</dbReference>
<evidence type="ECO:0000313" key="5">
    <source>
        <dbReference type="Proteomes" id="UP000318199"/>
    </source>
</evidence>
<dbReference type="Pfam" id="PF05163">
    <property type="entry name" value="DinB"/>
    <property type="match status" value="1"/>
</dbReference>
<dbReference type="GO" id="GO:0046872">
    <property type="term" value="F:metal ion binding"/>
    <property type="evidence" value="ECO:0007669"/>
    <property type="project" value="UniProtKB-KW"/>
</dbReference>
<sequence length="188" mass="20904">MSLMLQHVRAAARANRLANERLHVAIATLPAEAFHAPRAGFFPSLAKTLNHILVIDRYYLDSLLGQGPLARSGFYAFVPADDLASLRRRQREVDEELIVFCDRLDEAGLVQVVHIDRPDRVDRDLAHRVLAHLAMHQTHHRGQVHAMLSSAGVKPPQLDEFLMVSDAPFRVGDLAAAGWSEQDLLGVP</sequence>
<accession>A0A562ZDW0</accession>
<keyword evidence="2 3" id="KW-0479">Metal-binding</keyword>
<evidence type="ECO:0000313" key="4">
    <source>
        <dbReference type="EMBL" id="TWO64922.1"/>
    </source>
</evidence>
<keyword evidence="5" id="KW-1185">Reference proteome</keyword>
<comment type="similarity">
    <text evidence="1">Belongs to the DinB family.</text>
</comment>
<dbReference type="Proteomes" id="UP000318199">
    <property type="component" value="Unassembled WGS sequence"/>
</dbReference>
<feature type="binding site" evidence="3">
    <location>
        <position position="51"/>
    </location>
    <ligand>
        <name>a divalent metal cation</name>
        <dbReference type="ChEBI" id="CHEBI:60240"/>
    </ligand>
</feature>
<protein>
    <submittedName>
        <fullName evidence="4">Damage-inducible protein DinB</fullName>
    </submittedName>
</protein>
<feature type="binding site" evidence="3">
    <location>
        <position position="136"/>
    </location>
    <ligand>
        <name>a divalent metal cation</name>
        <dbReference type="ChEBI" id="CHEBI:60240"/>
    </ligand>
</feature>
<dbReference type="OrthoDB" id="9807509at2"/>
<reference evidence="4 5" key="1">
    <citation type="submission" date="2019-07" db="EMBL/GenBank/DDBJ databases">
        <title>Caenimonas sedimenti sp. nov., isolated from activated sludge.</title>
        <authorList>
            <person name="Xu J."/>
        </authorList>
    </citation>
    <scope>NUCLEOTIDE SEQUENCE [LARGE SCALE GENOMIC DNA]</scope>
    <source>
        <strain evidence="4 5">HX-9-20</strain>
    </source>
</reference>
<dbReference type="InterPro" id="IPR007837">
    <property type="entry name" value="DinB"/>
</dbReference>
<dbReference type="EMBL" id="VOBQ01000030">
    <property type="protein sequence ID" value="TWO64922.1"/>
    <property type="molecule type" value="Genomic_DNA"/>
</dbReference>
<evidence type="ECO:0000256" key="1">
    <source>
        <dbReference type="ARBA" id="ARBA00008635"/>
    </source>
</evidence>
<evidence type="ECO:0000256" key="3">
    <source>
        <dbReference type="PIRSR" id="PIRSR607837-1"/>
    </source>
</evidence>
<dbReference type="RefSeq" id="WP_145897211.1">
    <property type="nucleotide sequence ID" value="NZ_VOBQ01000030.1"/>
</dbReference>
<feature type="binding site" evidence="3">
    <location>
        <position position="140"/>
    </location>
    <ligand>
        <name>a divalent metal cation</name>
        <dbReference type="ChEBI" id="CHEBI:60240"/>
    </ligand>
</feature>